<dbReference type="CTD" id="178206"/>
<feature type="region of interest" description="Disordered" evidence="1">
    <location>
        <begin position="223"/>
        <end position="292"/>
    </location>
</feature>
<dbReference type="FunCoup" id="O62520">
    <property type="interactions" value="266"/>
</dbReference>
<dbReference type="AGR" id="WB:WBGene00014082"/>
<keyword evidence="2" id="KW-1133">Transmembrane helix</keyword>
<organism evidence="4 5">
    <name type="scientific">Caenorhabditis elegans</name>
    <dbReference type="NCBI Taxonomy" id="6239"/>
    <lineage>
        <taxon>Eukaryota</taxon>
        <taxon>Metazoa</taxon>
        <taxon>Ecdysozoa</taxon>
        <taxon>Nematoda</taxon>
        <taxon>Chromadorea</taxon>
        <taxon>Rhabditida</taxon>
        <taxon>Rhabditina</taxon>
        <taxon>Rhabditomorpha</taxon>
        <taxon>Rhabditoidea</taxon>
        <taxon>Rhabditidae</taxon>
        <taxon>Peloderinae</taxon>
        <taxon>Caenorhabditis</taxon>
    </lineage>
</organism>
<dbReference type="Bgee" id="WBGene00014082">
    <property type="expression patterns" value="Expressed in adult organism and 5 other cell types or tissues"/>
</dbReference>
<dbReference type="eggNOG" id="KOG3573">
    <property type="taxonomic scope" value="Eukaryota"/>
</dbReference>
<dbReference type="AlphaFoldDB" id="O62520"/>
<evidence type="ECO:0000256" key="2">
    <source>
        <dbReference type="SAM" id="Phobius"/>
    </source>
</evidence>
<keyword evidence="3" id="KW-0732">Signal</keyword>
<dbReference type="SMR" id="O62520"/>
<keyword evidence="5" id="KW-1185">Reference proteome</keyword>
<evidence type="ECO:0000256" key="3">
    <source>
        <dbReference type="SAM" id="SignalP"/>
    </source>
</evidence>
<name>O62520_CAEEL</name>
<keyword evidence="2" id="KW-0812">Transmembrane</keyword>
<dbReference type="OMA" id="HENGSIC"/>
<feature type="transmembrane region" description="Helical" evidence="2">
    <location>
        <begin position="191"/>
        <end position="212"/>
    </location>
</feature>
<dbReference type="EMBL" id="BX284604">
    <property type="protein sequence ID" value="CAB05843.2"/>
    <property type="molecule type" value="Genomic_DNA"/>
</dbReference>
<dbReference type="HOGENOM" id="CLU_963908_0_0_1"/>
<dbReference type="STRING" id="6239.ZK795.2.1"/>
<dbReference type="RefSeq" id="NP_502403.2">
    <property type="nucleotide sequence ID" value="NM_070002.6"/>
</dbReference>
<proteinExistence type="predicted"/>
<evidence type="ECO:0000313" key="6">
    <source>
        <dbReference type="WormBase" id="ZK795.2"/>
    </source>
</evidence>
<sequence>MIISIGFLLFLAISPCHSQSGSLSGSGAIKMVVMGKDTDVAWQKTIDGIALYIAKHQVKSPQIFVHENGSICEFIGGVDRSKMRADFILVIKKHTSQKLKCDPEWGRQSFGVLNIEKYPTLSQTDEDLAFTAKIIFNSSETGSAKPKTVKSMDQLIKILEPKFMAPLSRIPDEYPETAEREEKRNRRILKAIIALMGLALCSLLVIMFMGSLSRYNEAKKQKELEQEKQKKHEQKTAEKSEKAVKPEASEKSVKSEKSEKPQKAGEKEPLIDSSKKSEKSEKSEKGSGSKKE</sequence>
<feature type="signal peptide" evidence="3">
    <location>
        <begin position="1"/>
        <end position="18"/>
    </location>
</feature>
<feature type="chain" id="PRO_5004159441" evidence="3">
    <location>
        <begin position="19"/>
        <end position="292"/>
    </location>
</feature>
<dbReference type="PaxDb" id="6239-ZK795.2"/>
<keyword evidence="2" id="KW-0472">Membrane</keyword>
<dbReference type="InParanoid" id="O62520"/>
<gene>
    <name evidence="4" type="ORF">CELE_ZK795.2</name>
    <name evidence="4 6" type="ORF">ZK795.2</name>
</gene>
<dbReference type="OrthoDB" id="5863607at2759"/>
<evidence type="ECO:0000313" key="5">
    <source>
        <dbReference type="Proteomes" id="UP000001940"/>
    </source>
</evidence>
<evidence type="ECO:0000313" key="4">
    <source>
        <dbReference type="EMBL" id="CAB05843.2"/>
    </source>
</evidence>
<accession>O62520</accession>
<dbReference type="Proteomes" id="UP000001940">
    <property type="component" value="Chromosome IV"/>
</dbReference>
<dbReference type="PIR" id="T28000">
    <property type="entry name" value="T28000"/>
</dbReference>
<dbReference type="UCSC" id="ZK795.2">
    <property type="organism name" value="c. elegans"/>
</dbReference>
<reference evidence="4 5" key="1">
    <citation type="journal article" date="1998" name="Science">
        <title>Genome sequence of the nematode C. elegans: a platform for investigating biology.</title>
        <authorList>
            <consortium name="The C. elegans sequencing consortium"/>
            <person name="Sulson J.E."/>
            <person name="Waterston R."/>
        </authorList>
    </citation>
    <scope>NUCLEOTIDE SEQUENCE [LARGE SCALE GENOMIC DNA]</scope>
    <source>
        <strain evidence="4 5">Bristol N2</strain>
    </source>
</reference>
<protein>
    <submittedName>
        <fullName evidence="4">DsbC domain-containing protein</fullName>
    </submittedName>
</protein>
<dbReference type="GeneID" id="178206"/>
<dbReference type="KEGG" id="cel:CELE_ZK795.2"/>
<evidence type="ECO:0000256" key="1">
    <source>
        <dbReference type="SAM" id="MobiDB-lite"/>
    </source>
</evidence>
<dbReference type="WormBase" id="ZK795.2">
    <property type="protein sequence ID" value="CE40492"/>
    <property type="gene ID" value="WBGene00014082"/>
</dbReference>